<gene>
    <name evidence="5" type="ORF">F511_12746</name>
</gene>
<reference evidence="5 6" key="1">
    <citation type="journal article" date="2015" name="Proc. Natl. Acad. Sci. U.S.A.">
        <title>The resurrection genome of Boea hygrometrica: A blueprint for survival of dehydration.</title>
        <authorList>
            <person name="Xiao L."/>
            <person name="Yang G."/>
            <person name="Zhang L."/>
            <person name="Yang X."/>
            <person name="Zhao S."/>
            <person name="Ji Z."/>
            <person name="Zhou Q."/>
            <person name="Hu M."/>
            <person name="Wang Y."/>
            <person name="Chen M."/>
            <person name="Xu Y."/>
            <person name="Jin H."/>
            <person name="Xiao X."/>
            <person name="Hu G."/>
            <person name="Bao F."/>
            <person name="Hu Y."/>
            <person name="Wan P."/>
            <person name="Li L."/>
            <person name="Deng X."/>
            <person name="Kuang T."/>
            <person name="Xiang C."/>
            <person name="Zhu J.K."/>
            <person name="Oliver M.J."/>
            <person name="He Y."/>
        </authorList>
    </citation>
    <scope>NUCLEOTIDE SEQUENCE [LARGE SCALE GENOMIC DNA]</scope>
    <source>
        <strain evidence="6">cv. XS01</strain>
    </source>
</reference>
<feature type="region of interest" description="Disordered" evidence="3">
    <location>
        <begin position="181"/>
        <end position="236"/>
    </location>
</feature>
<feature type="compositionally biased region" description="Basic residues" evidence="3">
    <location>
        <begin position="209"/>
        <end position="224"/>
    </location>
</feature>
<evidence type="ECO:0000256" key="1">
    <source>
        <dbReference type="ARBA" id="ARBA00022670"/>
    </source>
</evidence>
<evidence type="ECO:0000259" key="4">
    <source>
        <dbReference type="Pfam" id="PF02902"/>
    </source>
</evidence>
<evidence type="ECO:0000313" key="5">
    <source>
        <dbReference type="EMBL" id="KZV37111.1"/>
    </source>
</evidence>
<protein>
    <recommendedName>
        <fullName evidence="4">Ubiquitin-like protease family profile domain-containing protein</fullName>
    </recommendedName>
</protein>
<dbReference type="AlphaFoldDB" id="A0A2Z7BRC3"/>
<dbReference type="PROSITE" id="PS51257">
    <property type="entry name" value="PROKAR_LIPOPROTEIN"/>
    <property type="match status" value="1"/>
</dbReference>
<feature type="compositionally biased region" description="Pro residues" evidence="3">
    <location>
        <begin position="196"/>
        <end position="208"/>
    </location>
</feature>
<evidence type="ECO:0000313" key="6">
    <source>
        <dbReference type="Proteomes" id="UP000250235"/>
    </source>
</evidence>
<feature type="domain" description="Ubiquitin-like protease family profile" evidence="4">
    <location>
        <begin position="304"/>
        <end position="378"/>
    </location>
</feature>
<dbReference type="GO" id="GO:0008234">
    <property type="term" value="F:cysteine-type peptidase activity"/>
    <property type="evidence" value="ECO:0007669"/>
    <property type="project" value="InterPro"/>
</dbReference>
<dbReference type="EMBL" id="KV003153">
    <property type="protein sequence ID" value="KZV37111.1"/>
    <property type="molecule type" value="Genomic_DNA"/>
</dbReference>
<dbReference type="Proteomes" id="UP000250235">
    <property type="component" value="Unassembled WGS sequence"/>
</dbReference>
<organism evidence="5 6">
    <name type="scientific">Dorcoceras hygrometricum</name>
    <dbReference type="NCBI Taxonomy" id="472368"/>
    <lineage>
        <taxon>Eukaryota</taxon>
        <taxon>Viridiplantae</taxon>
        <taxon>Streptophyta</taxon>
        <taxon>Embryophyta</taxon>
        <taxon>Tracheophyta</taxon>
        <taxon>Spermatophyta</taxon>
        <taxon>Magnoliopsida</taxon>
        <taxon>eudicotyledons</taxon>
        <taxon>Gunneridae</taxon>
        <taxon>Pentapetalae</taxon>
        <taxon>asterids</taxon>
        <taxon>lamiids</taxon>
        <taxon>Lamiales</taxon>
        <taxon>Gesneriaceae</taxon>
        <taxon>Didymocarpoideae</taxon>
        <taxon>Trichosporeae</taxon>
        <taxon>Loxocarpinae</taxon>
        <taxon>Dorcoceras</taxon>
    </lineage>
</organism>
<dbReference type="GO" id="GO:0006508">
    <property type="term" value="P:proteolysis"/>
    <property type="evidence" value="ECO:0007669"/>
    <property type="project" value="UniProtKB-KW"/>
</dbReference>
<keyword evidence="2" id="KW-0378">Hydrolase</keyword>
<name>A0A2Z7BRC3_9LAMI</name>
<feature type="region of interest" description="Disordered" evidence="3">
    <location>
        <begin position="280"/>
        <end position="303"/>
    </location>
</feature>
<sequence>MVKRKDTSAVDIELQERTFGTNHVMWVVNLLSGCVGLDGMGRDSVVCCGSRLCRLLWSRICRLLWVAMILVYEVYNGVGEAFATRREDADVSLPRMCHWVTRKWHKNHAPSFSDVAAAFSSSRCEDVCGMLTPTDADLLSAHYISGDFVVSNECAVTRHISELMSRGLKVVCIQRCLSPTPRITPPRSPSHASTPPRSPPDHSPPTRSPPHHSPPHRSPPHHSPPHSSPPHASPSRLQRLEKRMAVVEAQLTNMMDILKSLRSDMLSFKRARSPVIITGGMTASPMTTERTEETPSMDSPDGLKLTILDSDRSVDSDGRQLMKLIMPLARMMPHILMAMDVQTDTAIQWNIVRSSQFPKQSPSGECGVYAIAAAAFTLAEWNVYTLNDALVADFRKFCICSL</sequence>
<evidence type="ECO:0000256" key="3">
    <source>
        <dbReference type="SAM" id="MobiDB-lite"/>
    </source>
</evidence>
<proteinExistence type="predicted"/>
<dbReference type="InterPro" id="IPR003653">
    <property type="entry name" value="Peptidase_C48_C"/>
</dbReference>
<keyword evidence="6" id="KW-1185">Reference proteome</keyword>
<dbReference type="Pfam" id="PF02902">
    <property type="entry name" value="Peptidase_C48"/>
    <property type="match status" value="1"/>
</dbReference>
<evidence type="ECO:0000256" key="2">
    <source>
        <dbReference type="ARBA" id="ARBA00022801"/>
    </source>
</evidence>
<accession>A0A2Z7BRC3</accession>
<keyword evidence="1" id="KW-0645">Protease</keyword>